<dbReference type="Gene3D" id="2.60.120.230">
    <property type="match status" value="2"/>
</dbReference>
<dbReference type="InterPro" id="IPR008977">
    <property type="entry name" value="PHM/PNGase_F_dom_sf"/>
</dbReference>
<keyword evidence="1" id="KW-1015">Disulfide bond</keyword>
<evidence type="ECO:0000313" key="5">
    <source>
        <dbReference type="Proteomes" id="UP000823926"/>
    </source>
</evidence>
<dbReference type="CDD" id="cd14948">
    <property type="entry name" value="BACON"/>
    <property type="match status" value="1"/>
</dbReference>
<feature type="domain" description="BACON" evidence="3">
    <location>
        <begin position="61"/>
        <end position="118"/>
    </location>
</feature>
<dbReference type="Gene3D" id="2.60.40.10">
    <property type="entry name" value="Immunoglobulins"/>
    <property type="match status" value="1"/>
</dbReference>
<gene>
    <name evidence="4" type="ORF">H9888_04935</name>
</gene>
<accession>A0A9D1TXZ3</accession>
<reference evidence="4" key="1">
    <citation type="journal article" date="2021" name="PeerJ">
        <title>Extensive microbial diversity within the chicken gut microbiome revealed by metagenomics and culture.</title>
        <authorList>
            <person name="Gilroy R."/>
            <person name="Ravi A."/>
            <person name="Getino M."/>
            <person name="Pursley I."/>
            <person name="Horton D.L."/>
            <person name="Alikhan N.F."/>
            <person name="Baker D."/>
            <person name="Gharbi K."/>
            <person name="Hall N."/>
            <person name="Watson M."/>
            <person name="Adriaenssens E.M."/>
            <person name="Foster-Nyarko E."/>
            <person name="Jarju S."/>
            <person name="Secka A."/>
            <person name="Antonio M."/>
            <person name="Oren A."/>
            <person name="Chaudhuri R.R."/>
            <person name="La Ragione R."/>
            <person name="Hildebrand F."/>
            <person name="Pallen M.J."/>
        </authorList>
    </citation>
    <scope>NUCLEOTIDE SEQUENCE</scope>
    <source>
        <strain evidence="4">ChiBcec15-1070</strain>
    </source>
</reference>
<dbReference type="GO" id="GO:0016715">
    <property type="term" value="F:oxidoreductase activity, acting on paired donors, with incorporation or reduction of molecular oxygen, reduced ascorbate as one donor, and incorporation of one atom of oxygen"/>
    <property type="evidence" value="ECO:0007669"/>
    <property type="project" value="InterPro"/>
</dbReference>
<dbReference type="Pfam" id="PF13004">
    <property type="entry name" value="BACON"/>
    <property type="match status" value="1"/>
</dbReference>
<reference evidence="4" key="2">
    <citation type="submission" date="2021-04" db="EMBL/GenBank/DDBJ databases">
        <authorList>
            <person name="Gilroy R."/>
        </authorList>
    </citation>
    <scope>NUCLEOTIDE SEQUENCE</scope>
    <source>
        <strain evidence="4">ChiBcec15-1070</strain>
    </source>
</reference>
<organism evidence="4 5">
    <name type="scientific">Candidatus Rikenella faecigallinarum</name>
    <dbReference type="NCBI Taxonomy" id="2838745"/>
    <lineage>
        <taxon>Bacteria</taxon>
        <taxon>Pseudomonadati</taxon>
        <taxon>Bacteroidota</taxon>
        <taxon>Bacteroidia</taxon>
        <taxon>Bacteroidales</taxon>
        <taxon>Rikenellaceae</taxon>
        <taxon>Rikenella</taxon>
    </lineage>
</organism>
<proteinExistence type="predicted"/>
<sequence length="472" mass="52268">MNLKLLSLSTLCAAVMLAGCKEKTTEEPSLSIDPAESVTLEATASSQTLTITTNQPQWMFSVDESQSWCSASKGANNTLIINADYNYGETERSTTITVTAGTSAQKDILTRTITVTQAGTVNQGAQLLDRAPYYEKYPEELTTKASPSTVVTSGAIPLYFFGWGMDNDYKFSLTFPDTQTKSYRRAILNYTMGGMNGGPNDWDYTTMIFVKDKTTGNWYEITRAITPYGGSFDASWSKTFYMDVTDYLPMLSGATEFRIYFDGDWGGPNGTGKRHTVTLTFDLYEGEPERTTVWSAKVYDSHENDNTGYRRWGYGFSGENDIEGAARMGERTFTIPANVKSIEMKATFTGYGHDQGTFPNRTGYSTNNCAEFDYNTYTVTVNGVSAAYPGTIFVECGDNYAQAGTYYFDRANFCPGNPAHTHYWKILDVPEGGGQMTLNLDLEAFISEFEGPKSDDGVASYFVEVDLFGFDK</sequence>
<evidence type="ECO:0000256" key="1">
    <source>
        <dbReference type="ARBA" id="ARBA00023157"/>
    </source>
</evidence>
<keyword evidence="2" id="KW-0732">Signal</keyword>
<feature type="signal peptide" evidence="2">
    <location>
        <begin position="1"/>
        <end position="18"/>
    </location>
</feature>
<dbReference type="PROSITE" id="PS51257">
    <property type="entry name" value="PROKAR_LIPOPROTEIN"/>
    <property type="match status" value="1"/>
</dbReference>
<feature type="chain" id="PRO_5038514571" description="BACON domain-containing protein" evidence="2">
    <location>
        <begin position="19"/>
        <end position="472"/>
    </location>
</feature>
<dbReference type="InterPro" id="IPR014784">
    <property type="entry name" value="Cu2_ascorb_mOase-like_C"/>
</dbReference>
<dbReference type="EMBL" id="DXHL01000021">
    <property type="protein sequence ID" value="HIW10831.1"/>
    <property type="molecule type" value="Genomic_DNA"/>
</dbReference>
<dbReference type="InterPro" id="IPR024361">
    <property type="entry name" value="BACON"/>
</dbReference>
<evidence type="ECO:0000256" key="2">
    <source>
        <dbReference type="SAM" id="SignalP"/>
    </source>
</evidence>
<dbReference type="Proteomes" id="UP000823926">
    <property type="component" value="Unassembled WGS sequence"/>
</dbReference>
<dbReference type="InterPro" id="IPR013783">
    <property type="entry name" value="Ig-like_fold"/>
</dbReference>
<evidence type="ECO:0000259" key="3">
    <source>
        <dbReference type="Pfam" id="PF13004"/>
    </source>
</evidence>
<evidence type="ECO:0000313" key="4">
    <source>
        <dbReference type="EMBL" id="HIW10831.1"/>
    </source>
</evidence>
<comment type="caution">
    <text evidence="4">The sequence shown here is derived from an EMBL/GenBank/DDBJ whole genome shotgun (WGS) entry which is preliminary data.</text>
</comment>
<protein>
    <recommendedName>
        <fullName evidence="3">BACON domain-containing protein</fullName>
    </recommendedName>
</protein>
<dbReference type="SUPFAM" id="SSF49742">
    <property type="entry name" value="PHM/PNGase F"/>
    <property type="match status" value="2"/>
</dbReference>
<name>A0A9D1TXZ3_9BACT</name>
<dbReference type="AlphaFoldDB" id="A0A9D1TXZ3"/>